<feature type="chain" id="PRO_5047072805" description="Lipoprotein" evidence="1">
    <location>
        <begin position="25"/>
        <end position="170"/>
    </location>
</feature>
<name>A0ABX3D1K3_9BACL</name>
<accession>A0ABX3D1K3</accession>
<evidence type="ECO:0000313" key="3">
    <source>
        <dbReference type="Proteomes" id="UP000242153"/>
    </source>
</evidence>
<keyword evidence="3" id="KW-1185">Reference proteome</keyword>
<sequence>MRISKMIFAPVLFLTLLLTGCGNSANNAESVIASEKTLPSDFFEIAFERERAPYFQYMVRKAVEGSEFEQNWDLYRFEGELPSVDFEEKDVLFLGVQESGSCPYELESVEWSADNITMTIPLTEPEGDADCTSDATPRTFVIELDKEQSGEMENLVIVQSGIATNVPFEN</sequence>
<dbReference type="RefSeq" id="WP_071152001.1">
    <property type="nucleotide sequence ID" value="NZ_QQRT01000001.1"/>
</dbReference>
<evidence type="ECO:0008006" key="4">
    <source>
        <dbReference type="Google" id="ProtNLM"/>
    </source>
</evidence>
<feature type="signal peptide" evidence="1">
    <location>
        <begin position="1"/>
        <end position="24"/>
    </location>
</feature>
<organism evidence="2 3">
    <name type="scientific">Planococcus salinarum</name>
    <dbReference type="NCBI Taxonomy" id="622695"/>
    <lineage>
        <taxon>Bacteria</taxon>
        <taxon>Bacillati</taxon>
        <taxon>Bacillota</taxon>
        <taxon>Bacilli</taxon>
        <taxon>Bacillales</taxon>
        <taxon>Caryophanaceae</taxon>
        <taxon>Planococcus</taxon>
    </lineage>
</organism>
<keyword evidence="1" id="KW-0732">Signal</keyword>
<evidence type="ECO:0000313" key="2">
    <source>
        <dbReference type="EMBL" id="OHX52944.1"/>
    </source>
</evidence>
<reference evidence="2" key="1">
    <citation type="submission" date="2016-07" db="EMBL/GenBank/DDBJ databases">
        <title>Draft genome Planococcus salivarum.</title>
        <authorList>
            <person name="See-Too W.S."/>
        </authorList>
    </citation>
    <scope>NUCLEOTIDE SEQUENCE [LARGE SCALE GENOMIC DNA]</scope>
    <source>
        <strain evidence="2">DSM 23820</strain>
    </source>
</reference>
<comment type="caution">
    <text evidence="2">The sequence shown here is derived from an EMBL/GenBank/DDBJ whole genome shotgun (WGS) entry which is preliminary data.</text>
</comment>
<dbReference type="Proteomes" id="UP000242153">
    <property type="component" value="Unassembled WGS sequence"/>
</dbReference>
<dbReference type="EMBL" id="MBQG01000063">
    <property type="protein sequence ID" value="OHX52944.1"/>
    <property type="molecule type" value="Genomic_DNA"/>
</dbReference>
<dbReference type="PROSITE" id="PS51257">
    <property type="entry name" value="PROKAR_LIPOPROTEIN"/>
    <property type="match status" value="1"/>
</dbReference>
<evidence type="ECO:0000256" key="1">
    <source>
        <dbReference type="SAM" id="SignalP"/>
    </source>
</evidence>
<proteinExistence type="predicted"/>
<protein>
    <recommendedName>
        <fullName evidence="4">Lipoprotein</fullName>
    </recommendedName>
</protein>
<gene>
    <name evidence="2" type="ORF">BB776_01930</name>
</gene>